<reference evidence="3" key="1">
    <citation type="submission" date="2021-02" db="EMBL/GenBank/DDBJ databases">
        <authorList>
            <person name="Vanwijnsberghe S."/>
        </authorList>
    </citation>
    <scope>NUCLEOTIDE SEQUENCE</scope>
    <source>
        <strain evidence="3">R-70211</strain>
    </source>
</reference>
<dbReference type="EMBL" id="CAJNAS010000003">
    <property type="protein sequence ID" value="CAE6872121.1"/>
    <property type="molecule type" value="Genomic_DNA"/>
</dbReference>
<feature type="region of interest" description="Disordered" evidence="1">
    <location>
        <begin position="23"/>
        <end position="43"/>
    </location>
</feature>
<dbReference type="GO" id="GO:0005506">
    <property type="term" value="F:iron ion binding"/>
    <property type="evidence" value="ECO:0007669"/>
    <property type="project" value="InterPro"/>
</dbReference>
<gene>
    <name evidence="3" type="ORF">R70211_01330</name>
</gene>
<evidence type="ECO:0000313" key="4">
    <source>
        <dbReference type="Proteomes" id="UP000675121"/>
    </source>
</evidence>
<dbReference type="Proteomes" id="UP000675121">
    <property type="component" value="Unassembled WGS sequence"/>
</dbReference>
<evidence type="ECO:0000259" key="2">
    <source>
        <dbReference type="Pfam" id="PF00301"/>
    </source>
</evidence>
<keyword evidence="4" id="KW-1185">Reference proteome</keyword>
<evidence type="ECO:0000256" key="1">
    <source>
        <dbReference type="SAM" id="MobiDB-lite"/>
    </source>
</evidence>
<accession>A0A9N8MMP8</accession>
<comment type="caution">
    <text evidence="3">The sequence shown here is derived from an EMBL/GenBank/DDBJ whole genome shotgun (WGS) entry which is preliminary data.</text>
</comment>
<organism evidence="3 4">
    <name type="scientific">Paraburkholderia domus</name>
    <dbReference type="NCBI Taxonomy" id="2793075"/>
    <lineage>
        <taxon>Bacteria</taxon>
        <taxon>Pseudomonadati</taxon>
        <taxon>Pseudomonadota</taxon>
        <taxon>Betaproteobacteria</taxon>
        <taxon>Burkholderiales</taxon>
        <taxon>Burkholderiaceae</taxon>
        <taxon>Paraburkholderia</taxon>
    </lineage>
</organism>
<dbReference type="InterPro" id="IPR024935">
    <property type="entry name" value="Rubredoxin_dom"/>
</dbReference>
<name>A0A9N8MMP8_9BURK</name>
<proteinExistence type="predicted"/>
<dbReference type="Pfam" id="PF00301">
    <property type="entry name" value="Rubredoxin"/>
    <property type="match status" value="1"/>
</dbReference>
<dbReference type="SUPFAM" id="SSF57802">
    <property type="entry name" value="Rubredoxin-like"/>
    <property type="match status" value="1"/>
</dbReference>
<dbReference type="Gene3D" id="2.20.28.10">
    <property type="match status" value="1"/>
</dbReference>
<dbReference type="AlphaFoldDB" id="A0A9N8MMP8"/>
<evidence type="ECO:0000313" key="3">
    <source>
        <dbReference type="EMBL" id="CAE6872121.1"/>
    </source>
</evidence>
<sequence>MKTWQCVVCGFICKQAEGIPEDGIASGTPWEDVPPTGPVQSVL</sequence>
<feature type="domain" description="Rubredoxin" evidence="2">
    <location>
        <begin position="4"/>
        <end position="34"/>
    </location>
</feature>
<protein>
    <recommendedName>
        <fullName evidence="2">Rubredoxin domain-containing protein</fullName>
    </recommendedName>
</protein>